<comment type="subcellular location">
    <subcellularLocation>
        <location evidence="1">Nucleus</location>
        <location evidence="1">Nucleoplasm</location>
    </subcellularLocation>
</comment>
<evidence type="ECO:0000313" key="16">
    <source>
        <dbReference type="Proteomes" id="UP001233172"/>
    </source>
</evidence>
<keyword evidence="3" id="KW-0479">Metal-binding</keyword>
<evidence type="ECO:0000256" key="9">
    <source>
        <dbReference type="ARBA" id="ARBA00023163"/>
    </source>
</evidence>
<dbReference type="AlphaFoldDB" id="A0AAD8BVK9"/>
<evidence type="ECO:0000256" key="1">
    <source>
        <dbReference type="ARBA" id="ARBA00004642"/>
    </source>
</evidence>
<sequence>MVNTCSAYGCKNSALTFGKHFFTFPKDPVLRKKWIIKTKRANFNPSSTAALCSDHFNETDFELRTRPSFLRSILLPEEQIKKVKLCLIPGTIPSNFNFPHKDLCTALDSGNNRKGLDLDFDKTSNGPVETQTKTAKIRGAVVKRERLRVLAEIDFGTTSSNSSQNIPSELSKSSNDGCVSDISQPSQIINESEGLVLQGNEIPPSSKRNDIPANSKGKVIPPKSMGNVIQPRSKGNVIQPRSKGNVIRPRSKGNVILPSSSKGPKGILILETLKSQNTEKQPSGRSILFLKRLESQESHVSQQSKPVSTDTLLHRTDSYTLKSILKDNTTDLVHQKSSTPKQ</sequence>
<gene>
    <name evidence="15" type="ORF">Bpfe_009211</name>
</gene>
<dbReference type="Proteomes" id="UP001233172">
    <property type="component" value="Unassembled WGS sequence"/>
</dbReference>
<name>A0AAD8BVK9_BIOPF</name>
<dbReference type="GO" id="GO:0043565">
    <property type="term" value="F:sequence-specific DNA binding"/>
    <property type="evidence" value="ECO:0007669"/>
    <property type="project" value="InterPro"/>
</dbReference>
<evidence type="ECO:0000256" key="2">
    <source>
        <dbReference type="ARBA" id="ARBA00006177"/>
    </source>
</evidence>
<evidence type="ECO:0000259" key="14">
    <source>
        <dbReference type="PROSITE" id="PS50950"/>
    </source>
</evidence>
<comment type="caution">
    <text evidence="15">The sequence shown here is derived from an EMBL/GenBank/DDBJ whole genome shotgun (WGS) entry which is preliminary data.</text>
</comment>
<dbReference type="InterPro" id="IPR026516">
    <property type="entry name" value="THAP1/10"/>
</dbReference>
<evidence type="ECO:0000256" key="5">
    <source>
        <dbReference type="ARBA" id="ARBA00022833"/>
    </source>
</evidence>
<keyword evidence="11" id="KW-0131">Cell cycle</keyword>
<feature type="region of interest" description="Disordered" evidence="13">
    <location>
        <begin position="198"/>
        <end position="259"/>
    </location>
</feature>
<dbReference type="SMART" id="SM00980">
    <property type="entry name" value="THAP"/>
    <property type="match status" value="1"/>
</dbReference>
<dbReference type="GO" id="GO:0008270">
    <property type="term" value="F:zinc ion binding"/>
    <property type="evidence" value="ECO:0007669"/>
    <property type="project" value="UniProtKB-KW"/>
</dbReference>
<organism evidence="15 16">
    <name type="scientific">Biomphalaria pfeifferi</name>
    <name type="common">Bloodfluke planorb</name>
    <name type="synonym">Freshwater snail</name>
    <dbReference type="NCBI Taxonomy" id="112525"/>
    <lineage>
        <taxon>Eukaryota</taxon>
        <taxon>Metazoa</taxon>
        <taxon>Spiralia</taxon>
        <taxon>Lophotrochozoa</taxon>
        <taxon>Mollusca</taxon>
        <taxon>Gastropoda</taxon>
        <taxon>Heterobranchia</taxon>
        <taxon>Euthyneura</taxon>
        <taxon>Panpulmonata</taxon>
        <taxon>Hygrophila</taxon>
        <taxon>Lymnaeoidea</taxon>
        <taxon>Planorbidae</taxon>
        <taxon>Biomphalaria</taxon>
    </lineage>
</organism>
<keyword evidence="16" id="KW-1185">Reference proteome</keyword>
<feature type="non-terminal residue" evidence="15">
    <location>
        <position position="1"/>
    </location>
</feature>
<evidence type="ECO:0000256" key="6">
    <source>
        <dbReference type="ARBA" id="ARBA00023015"/>
    </source>
</evidence>
<dbReference type="InterPro" id="IPR006612">
    <property type="entry name" value="THAP_Znf"/>
</dbReference>
<feature type="region of interest" description="Disordered" evidence="13">
    <location>
        <begin position="158"/>
        <end position="182"/>
    </location>
</feature>
<dbReference type="PANTHER" id="PTHR46600">
    <property type="entry name" value="THAP DOMAIN-CONTAINING"/>
    <property type="match status" value="1"/>
</dbReference>
<dbReference type="PROSITE" id="PS50950">
    <property type="entry name" value="ZF_THAP"/>
    <property type="match status" value="1"/>
</dbReference>
<keyword evidence="8 12" id="KW-0238">DNA-binding</keyword>
<dbReference type="EMBL" id="JASAOG010000030">
    <property type="protein sequence ID" value="KAK0061405.1"/>
    <property type="molecule type" value="Genomic_DNA"/>
</dbReference>
<evidence type="ECO:0000256" key="3">
    <source>
        <dbReference type="ARBA" id="ARBA00022723"/>
    </source>
</evidence>
<dbReference type="SMART" id="SM00692">
    <property type="entry name" value="DM3"/>
    <property type="match status" value="1"/>
</dbReference>
<dbReference type="Pfam" id="PF05485">
    <property type="entry name" value="THAP"/>
    <property type="match status" value="1"/>
</dbReference>
<keyword evidence="9" id="KW-0804">Transcription</keyword>
<protein>
    <submittedName>
        <fullName evidence="15">THAP domain-containing protein 4</fullName>
    </submittedName>
</protein>
<feature type="domain" description="THAP-type" evidence="14">
    <location>
        <begin position="1"/>
        <end position="96"/>
    </location>
</feature>
<keyword evidence="7" id="KW-0175">Coiled coil</keyword>
<keyword evidence="6" id="KW-0805">Transcription regulation</keyword>
<reference evidence="15" key="1">
    <citation type="journal article" date="2023" name="PLoS Negl. Trop. Dis.">
        <title>A genome sequence for Biomphalaria pfeifferi, the major vector snail for the human-infecting parasite Schistosoma mansoni.</title>
        <authorList>
            <person name="Bu L."/>
            <person name="Lu L."/>
            <person name="Laidemitt M.R."/>
            <person name="Zhang S.M."/>
            <person name="Mutuku M."/>
            <person name="Mkoji G."/>
            <person name="Steinauer M."/>
            <person name="Loker E.S."/>
        </authorList>
    </citation>
    <scope>NUCLEOTIDE SEQUENCE</scope>
    <source>
        <strain evidence="15">KasaAsao</strain>
    </source>
</reference>
<evidence type="ECO:0000256" key="7">
    <source>
        <dbReference type="ARBA" id="ARBA00023054"/>
    </source>
</evidence>
<evidence type="ECO:0000256" key="12">
    <source>
        <dbReference type="PROSITE-ProRule" id="PRU00309"/>
    </source>
</evidence>
<dbReference type="PANTHER" id="PTHR46600:SF1">
    <property type="entry name" value="THAP DOMAIN-CONTAINING PROTEIN 1"/>
    <property type="match status" value="1"/>
</dbReference>
<dbReference type="SUPFAM" id="SSF57716">
    <property type="entry name" value="Glucocorticoid receptor-like (DNA-binding domain)"/>
    <property type="match status" value="1"/>
</dbReference>
<evidence type="ECO:0000256" key="8">
    <source>
        <dbReference type="ARBA" id="ARBA00023125"/>
    </source>
</evidence>
<accession>A0AAD8BVK9</accession>
<dbReference type="GO" id="GO:0005654">
    <property type="term" value="C:nucleoplasm"/>
    <property type="evidence" value="ECO:0007669"/>
    <property type="project" value="UniProtKB-SubCell"/>
</dbReference>
<evidence type="ECO:0000256" key="10">
    <source>
        <dbReference type="ARBA" id="ARBA00023242"/>
    </source>
</evidence>
<comment type="similarity">
    <text evidence="2">Belongs to the THAP1 family.</text>
</comment>
<evidence type="ECO:0000256" key="11">
    <source>
        <dbReference type="ARBA" id="ARBA00023306"/>
    </source>
</evidence>
<evidence type="ECO:0000256" key="4">
    <source>
        <dbReference type="ARBA" id="ARBA00022771"/>
    </source>
</evidence>
<evidence type="ECO:0000313" key="15">
    <source>
        <dbReference type="EMBL" id="KAK0061405.1"/>
    </source>
</evidence>
<keyword evidence="10" id="KW-0539">Nucleus</keyword>
<reference evidence="15" key="2">
    <citation type="submission" date="2023-04" db="EMBL/GenBank/DDBJ databases">
        <authorList>
            <person name="Bu L."/>
            <person name="Lu L."/>
            <person name="Laidemitt M.R."/>
            <person name="Zhang S.M."/>
            <person name="Mutuku M."/>
            <person name="Mkoji G."/>
            <person name="Steinauer M."/>
            <person name="Loker E.S."/>
        </authorList>
    </citation>
    <scope>NUCLEOTIDE SEQUENCE</scope>
    <source>
        <strain evidence="15">KasaAsao</strain>
        <tissue evidence="15">Whole Snail</tissue>
    </source>
</reference>
<keyword evidence="4 12" id="KW-0863">Zinc-finger</keyword>
<keyword evidence="5" id="KW-0862">Zinc</keyword>
<proteinExistence type="inferred from homology"/>
<evidence type="ECO:0000256" key="13">
    <source>
        <dbReference type="SAM" id="MobiDB-lite"/>
    </source>
</evidence>